<dbReference type="Pfam" id="PF06980">
    <property type="entry name" value="DUF1302"/>
    <property type="match status" value="1"/>
</dbReference>
<dbReference type="AlphaFoldDB" id="A0A5C8ZTF2"/>
<reference evidence="2 3" key="1">
    <citation type="submission" date="2019-08" db="EMBL/GenBank/DDBJ databases">
        <title>Parahaliea maris sp. nov., isolated from the surface seawater.</title>
        <authorList>
            <person name="Liu Y."/>
        </authorList>
    </citation>
    <scope>NUCLEOTIDE SEQUENCE [LARGE SCALE GENOMIC DNA]</scope>
    <source>
        <strain evidence="2 3">S2-26</strain>
    </source>
</reference>
<evidence type="ECO:0000256" key="1">
    <source>
        <dbReference type="SAM" id="SignalP"/>
    </source>
</evidence>
<dbReference type="InterPro" id="IPR010727">
    <property type="entry name" value="DUF1302"/>
</dbReference>
<evidence type="ECO:0008006" key="4">
    <source>
        <dbReference type="Google" id="ProtNLM"/>
    </source>
</evidence>
<keyword evidence="3" id="KW-1185">Reference proteome</keyword>
<evidence type="ECO:0000313" key="3">
    <source>
        <dbReference type="Proteomes" id="UP000321933"/>
    </source>
</evidence>
<feature type="chain" id="PRO_5022668336" description="DUF1302 domain-containing protein" evidence="1">
    <location>
        <begin position="26"/>
        <end position="449"/>
    </location>
</feature>
<comment type="caution">
    <text evidence="2">The sequence shown here is derived from an EMBL/GenBank/DDBJ whole genome shotgun (WGS) entry which is preliminary data.</text>
</comment>
<feature type="signal peptide" evidence="1">
    <location>
        <begin position="1"/>
        <end position="25"/>
    </location>
</feature>
<dbReference type="Proteomes" id="UP000321933">
    <property type="component" value="Unassembled WGS sequence"/>
</dbReference>
<dbReference type="OrthoDB" id="9769143at2"/>
<name>A0A5C8ZTF2_9GAMM</name>
<protein>
    <recommendedName>
        <fullName evidence="4">DUF1302 domain-containing protein</fullName>
    </recommendedName>
</protein>
<organism evidence="2 3">
    <name type="scientific">Parahaliea aestuarii</name>
    <dbReference type="NCBI Taxonomy" id="1852021"/>
    <lineage>
        <taxon>Bacteria</taxon>
        <taxon>Pseudomonadati</taxon>
        <taxon>Pseudomonadota</taxon>
        <taxon>Gammaproteobacteria</taxon>
        <taxon>Cellvibrionales</taxon>
        <taxon>Halieaceae</taxon>
        <taxon>Parahaliea</taxon>
    </lineage>
</organism>
<evidence type="ECO:0000313" key="2">
    <source>
        <dbReference type="EMBL" id="TXS91783.1"/>
    </source>
</evidence>
<proteinExistence type="predicted"/>
<gene>
    <name evidence="2" type="ORF">FVW59_11570</name>
</gene>
<dbReference type="RefSeq" id="WP_148064480.1">
    <property type="nucleotide sequence ID" value="NZ_VRYZ01000004.1"/>
</dbReference>
<sequence>MKWNRPGARLVIRLLGLGTALLCSAPQGMEARFTYTGEANLAQESAADGGSHLVKFSNRLDGEFAAEAGAGWKWFARAAVSSETRDLIEPGEPDDSAVRSKLSRRLFFNDYSEFELRELFVDGYLNDVFVRAGKQQVVWGQADGFRVLDVVNPMNLREFILEDSEDRRIPTWMLNLEVPVGQWMAQFLWIPDTTYDQVPSLQDKARFAPTSPLFVPYPAAPGPVRVSPADKPRQFFGDSDAGARINGFIGGWDLSLNYFYHYLDRPAPYQTPSGEVFVIAPAYERSHLLGGTLSTVYGDLTLRGELAAHSERYFITRNATTDNQGILSSAAVESVLGLDYNGFSDTFISAQVFVSRILDHDPGMTVSATQSTTSLLVERVYLNQTVTLGGQWFQSLNDSDGLLRLSVDYRWRSHIIFSAGLDAFYSDDLGLFGQFDGRDGISFGVSIDL</sequence>
<keyword evidence="1" id="KW-0732">Signal</keyword>
<accession>A0A5C8ZTF2</accession>
<dbReference type="EMBL" id="VRYZ01000004">
    <property type="protein sequence ID" value="TXS91783.1"/>
    <property type="molecule type" value="Genomic_DNA"/>
</dbReference>